<comment type="caution">
    <text evidence="2">The sequence shown here is derived from an EMBL/GenBank/DDBJ whole genome shotgun (WGS) entry which is preliminary data.</text>
</comment>
<evidence type="ECO:0000256" key="1">
    <source>
        <dbReference type="SAM" id="MobiDB-lite"/>
    </source>
</evidence>
<reference evidence="2" key="1">
    <citation type="submission" date="2021-03" db="EMBL/GenBank/DDBJ databases">
        <title>Draft genome sequence of rust myrtle Austropuccinia psidii MF-1, a brazilian biotype.</title>
        <authorList>
            <person name="Quecine M.C."/>
            <person name="Pachon D.M.R."/>
            <person name="Bonatelli M.L."/>
            <person name="Correr F.H."/>
            <person name="Franceschini L.M."/>
            <person name="Leite T.F."/>
            <person name="Margarido G.R.A."/>
            <person name="Almeida C.A."/>
            <person name="Ferrarezi J.A."/>
            <person name="Labate C.A."/>
        </authorList>
    </citation>
    <scope>NUCLEOTIDE SEQUENCE</scope>
    <source>
        <strain evidence="2">MF-1</strain>
    </source>
</reference>
<evidence type="ECO:0000313" key="2">
    <source>
        <dbReference type="EMBL" id="MBW0498002.1"/>
    </source>
</evidence>
<dbReference type="AlphaFoldDB" id="A0A9Q3DDB4"/>
<organism evidence="2 3">
    <name type="scientific">Austropuccinia psidii MF-1</name>
    <dbReference type="NCBI Taxonomy" id="1389203"/>
    <lineage>
        <taxon>Eukaryota</taxon>
        <taxon>Fungi</taxon>
        <taxon>Dikarya</taxon>
        <taxon>Basidiomycota</taxon>
        <taxon>Pucciniomycotina</taxon>
        <taxon>Pucciniomycetes</taxon>
        <taxon>Pucciniales</taxon>
        <taxon>Sphaerophragmiaceae</taxon>
        <taxon>Austropuccinia</taxon>
    </lineage>
</organism>
<sequence>METAQCLNHTGWGVRQCLWQPAGRNQKLLSILLLNGHDIWKQKNVNSHNVYDTSMVIEGKDQDNGVEEGDLDFTYNLSQCGSATNDKGSVTTNSKGNTGTRSEAKKRCHNSVDSDDNSVHENINVGSHTQSPISSSKKTPRGIV</sequence>
<gene>
    <name evidence="2" type="ORF">O181_037717</name>
</gene>
<dbReference type="EMBL" id="AVOT02014509">
    <property type="protein sequence ID" value="MBW0498002.1"/>
    <property type="molecule type" value="Genomic_DNA"/>
</dbReference>
<keyword evidence="3" id="KW-1185">Reference proteome</keyword>
<feature type="compositionally biased region" description="Polar residues" evidence="1">
    <location>
        <begin position="81"/>
        <end position="101"/>
    </location>
</feature>
<name>A0A9Q3DDB4_9BASI</name>
<protein>
    <submittedName>
        <fullName evidence="2">Uncharacterized protein</fullName>
    </submittedName>
</protein>
<dbReference type="Proteomes" id="UP000765509">
    <property type="component" value="Unassembled WGS sequence"/>
</dbReference>
<accession>A0A9Q3DDB4</accession>
<feature type="compositionally biased region" description="Polar residues" evidence="1">
    <location>
        <begin position="120"/>
        <end position="137"/>
    </location>
</feature>
<evidence type="ECO:0000313" key="3">
    <source>
        <dbReference type="Proteomes" id="UP000765509"/>
    </source>
</evidence>
<proteinExistence type="predicted"/>
<feature type="region of interest" description="Disordered" evidence="1">
    <location>
        <begin position="81"/>
        <end position="144"/>
    </location>
</feature>